<dbReference type="PANTHER" id="PTHR42678">
    <property type="entry name" value="AMIDASE"/>
    <property type="match status" value="1"/>
</dbReference>
<feature type="domain" description="Amidase" evidence="2">
    <location>
        <begin position="192"/>
        <end position="476"/>
    </location>
</feature>
<accession>A0A1M5NZG4</accession>
<evidence type="ECO:0000259" key="2">
    <source>
        <dbReference type="Pfam" id="PF01425"/>
    </source>
</evidence>
<feature type="signal peptide" evidence="1">
    <location>
        <begin position="1"/>
        <end position="21"/>
    </location>
</feature>
<evidence type="ECO:0000256" key="1">
    <source>
        <dbReference type="SAM" id="SignalP"/>
    </source>
</evidence>
<reference evidence="3 4" key="1">
    <citation type="submission" date="2016-11" db="EMBL/GenBank/DDBJ databases">
        <authorList>
            <person name="Jaros S."/>
            <person name="Januszkiewicz K."/>
            <person name="Wedrychowicz H."/>
        </authorList>
    </citation>
    <scope>NUCLEOTIDE SEQUENCE [LARGE SCALE GENOMIC DNA]</scope>
    <source>
        <strain evidence="3 4">CGMCC 1.7049</strain>
    </source>
</reference>
<protein>
    <submittedName>
        <fullName evidence="3">Amidase</fullName>
    </submittedName>
</protein>
<proteinExistence type="predicted"/>
<dbReference type="Proteomes" id="UP000199758">
    <property type="component" value="Unassembled WGS sequence"/>
</dbReference>
<dbReference type="STRING" id="490188.SAMN04488068_1947"/>
<keyword evidence="4" id="KW-1185">Reference proteome</keyword>
<dbReference type="InterPro" id="IPR036928">
    <property type="entry name" value="AS_sf"/>
</dbReference>
<dbReference type="PANTHER" id="PTHR42678:SF34">
    <property type="entry name" value="OS04G0183300 PROTEIN"/>
    <property type="match status" value="1"/>
</dbReference>
<dbReference type="InterPro" id="IPR023631">
    <property type="entry name" value="Amidase_dom"/>
</dbReference>
<keyword evidence="1" id="KW-0732">Signal</keyword>
<evidence type="ECO:0000313" key="3">
    <source>
        <dbReference type="EMBL" id="SHG94966.1"/>
    </source>
</evidence>
<dbReference type="SUPFAM" id="SSF75304">
    <property type="entry name" value="Amidase signature (AS) enzymes"/>
    <property type="match status" value="2"/>
</dbReference>
<organism evidence="3 4">
    <name type="scientific">Hydrocarboniphaga daqingensis</name>
    <dbReference type="NCBI Taxonomy" id="490188"/>
    <lineage>
        <taxon>Bacteria</taxon>
        <taxon>Pseudomonadati</taxon>
        <taxon>Pseudomonadota</taxon>
        <taxon>Gammaproteobacteria</taxon>
        <taxon>Nevskiales</taxon>
        <taxon>Nevskiaceae</taxon>
        <taxon>Hydrocarboniphaga</taxon>
    </lineage>
</organism>
<dbReference type="Pfam" id="PF01425">
    <property type="entry name" value="Amidase"/>
    <property type="match status" value="1"/>
</dbReference>
<dbReference type="Gene3D" id="3.90.1300.10">
    <property type="entry name" value="Amidase signature (AS) domain"/>
    <property type="match status" value="2"/>
</dbReference>
<feature type="chain" id="PRO_5012477416" evidence="1">
    <location>
        <begin position="22"/>
        <end position="766"/>
    </location>
</feature>
<gene>
    <name evidence="3" type="ORF">SAMN04488068_1947</name>
</gene>
<dbReference type="EMBL" id="FQWZ01000004">
    <property type="protein sequence ID" value="SHG94966.1"/>
    <property type="molecule type" value="Genomic_DNA"/>
</dbReference>
<dbReference type="RefSeq" id="WP_245793219.1">
    <property type="nucleotide sequence ID" value="NZ_FQWZ01000004.1"/>
</dbReference>
<evidence type="ECO:0000313" key="4">
    <source>
        <dbReference type="Proteomes" id="UP000199758"/>
    </source>
</evidence>
<dbReference type="AlphaFoldDB" id="A0A1M5NZG4"/>
<name>A0A1M5NZG4_9GAMM</name>
<sequence>MHARKLVQTAVLTLTAMWAGATPAAGTPGKFHLEETSIEQLHAALRAGETTCTQVVQAYVARAKAYNGFCTQPVTADGKPIAQAYGPQRGGSVVKFPTQTKAINKLVPDFDRYKGKALDYGHMQPTLSDPSVQQQFGIVAGIPNAGGINGLDTLNIRGERSVTCKGKFDAHPSTGPLPADAPAPCEAFRKLPDALERAAELDKLFGKNIDTASMPLYCVPMSFKAVYDAKDMRSTGGADAKYAMDAAPEDSTLVARMRKAGAIIYAHALNSEYNGGSGDPGGDAKPKLASIGTGGARETWGGTTCNPYDTERETGGSSGGSGTSVAANLVMCSICETTGGSCRNPGTHNGVVNIVPTKGIISYGGGIGANPYQDRPGINCKSVADAAVVLDAFRDPKTGFFDARDPYTALPRVIASKTPYTAALTPAGKSKPLAGMRIGVVRELMVKHAPSDGPIIDGINRELKVLQALGAELVETVDPQYPDDPSIPNVTFGFQDAMAEVLPFHMPEILSWKKADGTPEFGVPGYDVTSRAYLVAASAHKAPWPANLNLRRIMGNPPDTDDTISGYTFAFQMEQYLALRGDATIKDWKTLNQNAQYFTAAKTAAMTNWGNKEMDSRTYDTTYTMKRRDSMRMVMMKVLEQNKIDVFVNPPLSTLPAKIGGAAEPNRELRAGFGYGARLGIPEAHVPAGFADTIYEPSFVLSKDGMQYETVAGTKPTVLKSPLPYNIAFWAGPGEEATLLKVASAYEAATHHRKPPPAFPPVAGEP</sequence>